<dbReference type="EMBL" id="BONW01000037">
    <property type="protein sequence ID" value="GIG91356.1"/>
    <property type="molecule type" value="Genomic_DNA"/>
</dbReference>
<keyword evidence="2" id="KW-1185">Reference proteome</keyword>
<proteinExistence type="predicted"/>
<organism evidence="1 2">
    <name type="scientific">Plantactinospora endophytica</name>
    <dbReference type="NCBI Taxonomy" id="673535"/>
    <lineage>
        <taxon>Bacteria</taxon>
        <taxon>Bacillati</taxon>
        <taxon>Actinomycetota</taxon>
        <taxon>Actinomycetes</taxon>
        <taxon>Micromonosporales</taxon>
        <taxon>Micromonosporaceae</taxon>
        <taxon>Plantactinospora</taxon>
    </lineage>
</organism>
<comment type="caution">
    <text evidence="1">The sequence shown here is derived from an EMBL/GenBank/DDBJ whole genome shotgun (WGS) entry which is preliminary data.</text>
</comment>
<reference evidence="1 2" key="1">
    <citation type="submission" date="2021-01" db="EMBL/GenBank/DDBJ databases">
        <title>Whole genome shotgun sequence of Plantactinospora endophytica NBRC 110450.</title>
        <authorList>
            <person name="Komaki H."/>
            <person name="Tamura T."/>
        </authorList>
    </citation>
    <scope>NUCLEOTIDE SEQUENCE [LARGE SCALE GENOMIC DNA]</scope>
    <source>
        <strain evidence="1 2">NBRC 110450</strain>
    </source>
</reference>
<accession>A0ABQ4E9L1</accession>
<dbReference type="Proteomes" id="UP000646749">
    <property type="component" value="Unassembled WGS sequence"/>
</dbReference>
<evidence type="ECO:0000313" key="1">
    <source>
        <dbReference type="EMBL" id="GIG91356.1"/>
    </source>
</evidence>
<name>A0ABQ4E9L1_9ACTN</name>
<sequence length="56" mass="5729">MDSGPGRLRPTCPAVAPALSRRTGNWNGAGSVAVILKMPAARVTVTGAVPVGHRHL</sequence>
<gene>
    <name evidence="1" type="ORF">Pen02_62920</name>
</gene>
<protein>
    <submittedName>
        <fullName evidence="1">Uncharacterized protein</fullName>
    </submittedName>
</protein>
<evidence type="ECO:0000313" key="2">
    <source>
        <dbReference type="Proteomes" id="UP000646749"/>
    </source>
</evidence>